<evidence type="ECO:0000313" key="3">
    <source>
        <dbReference type="Proteomes" id="UP000230750"/>
    </source>
</evidence>
<reference evidence="2 3" key="1">
    <citation type="journal article" date="2017" name="PLoS Biol.">
        <title>The sea cucumber genome provides insights into morphological evolution and visceral regeneration.</title>
        <authorList>
            <person name="Zhang X."/>
            <person name="Sun L."/>
            <person name="Yuan J."/>
            <person name="Sun Y."/>
            <person name="Gao Y."/>
            <person name="Zhang L."/>
            <person name="Li S."/>
            <person name="Dai H."/>
            <person name="Hamel J.F."/>
            <person name="Liu C."/>
            <person name="Yu Y."/>
            <person name="Liu S."/>
            <person name="Lin W."/>
            <person name="Guo K."/>
            <person name="Jin S."/>
            <person name="Xu P."/>
            <person name="Storey K.B."/>
            <person name="Huan P."/>
            <person name="Zhang T."/>
            <person name="Zhou Y."/>
            <person name="Zhang J."/>
            <person name="Lin C."/>
            <person name="Li X."/>
            <person name="Xing L."/>
            <person name="Huo D."/>
            <person name="Sun M."/>
            <person name="Wang L."/>
            <person name="Mercier A."/>
            <person name="Li F."/>
            <person name="Yang H."/>
            <person name="Xiang J."/>
        </authorList>
    </citation>
    <scope>NUCLEOTIDE SEQUENCE [LARGE SCALE GENOMIC DNA]</scope>
    <source>
        <strain evidence="2">Shaxun</strain>
        <tissue evidence="2">Muscle</tissue>
    </source>
</reference>
<dbReference type="AlphaFoldDB" id="A0A2G8KTJ6"/>
<gene>
    <name evidence="2" type="ORF">BSL78_11798</name>
</gene>
<dbReference type="OrthoDB" id="10630539at2759"/>
<feature type="transmembrane region" description="Helical" evidence="1">
    <location>
        <begin position="6"/>
        <end position="27"/>
    </location>
</feature>
<evidence type="ECO:0000256" key="1">
    <source>
        <dbReference type="SAM" id="Phobius"/>
    </source>
</evidence>
<comment type="caution">
    <text evidence="2">The sequence shown here is derived from an EMBL/GenBank/DDBJ whole genome shotgun (WGS) entry which is preliminary data.</text>
</comment>
<accession>A0A2G8KTJ6</accession>
<keyword evidence="3" id="KW-1185">Reference proteome</keyword>
<sequence length="167" mass="18639">MADVIILAFLFGIVVVSMTTIFIVACYTCRVISAFSPAAGCRQTVYCHVESSKPEVGLSSSPSTATYSRTIYVDHHSVSIKTEFYPQKDRTAFQPTSSSFSKQNDQQGAAFSNAVYELESERKSNRAEVVVLAASDPERSKDKNHDYENTRRKIYENLSFPLKDSNL</sequence>
<protein>
    <submittedName>
        <fullName evidence="2">Uncharacterized protein</fullName>
    </submittedName>
</protein>
<proteinExistence type="predicted"/>
<name>A0A2G8KTJ6_STIJA</name>
<dbReference type="Proteomes" id="UP000230750">
    <property type="component" value="Unassembled WGS sequence"/>
</dbReference>
<organism evidence="2 3">
    <name type="scientific">Stichopus japonicus</name>
    <name type="common">Sea cucumber</name>
    <dbReference type="NCBI Taxonomy" id="307972"/>
    <lineage>
        <taxon>Eukaryota</taxon>
        <taxon>Metazoa</taxon>
        <taxon>Echinodermata</taxon>
        <taxon>Eleutherozoa</taxon>
        <taxon>Echinozoa</taxon>
        <taxon>Holothuroidea</taxon>
        <taxon>Aspidochirotacea</taxon>
        <taxon>Aspidochirotida</taxon>
        <taxon>Stichopodidae</taxon>
        <taxon>Apostichopus</taxon>
    </lineage>
</organism>
<keyword evidence="1" id="KW-0472">Membrane</keyword>
<keyword evidence="1" id="KW-0812">Transmembrane</keyword>
<dbReference type="EMBL" id="MRZV01000379">
    <property type="protein sequence ID" value="PIK51321.1"/>
    <property type="molecule type" value="Genomic_DNA"/>
</dbReference>
<keyword evidence="1" id="KW-1133">Transmembrane helix</keyword>
<evidence type="ECO:0000313" key="2">
    <source>
        <dbReference type="EMBL" id="PIK51321.1"/>
    </source>
</evidence>